<dbReference type="EMBL" id="JAVIZN010000001">
    <property type="protein sequence ID" value="MDR6201284.1"/>
    <property type="molecule type" value="Genomic_DNA"/>
</dbReference>
<name>A0ABD5CBX0_9BURK</name>
<feature type="region of interest" description="Disordered" evidence="1">
    <location>
        <begin position="114"/>
        <end position="133"/>
    </location>
</feature>
<accession>A0ABD5CBX0</accession>
<comment type="caution">
    <text evidence="2">The sequence shown here is derived from an EMBL/GenBank/DDBJ whole genome shotgun (WGS) entry which is preliminary data.</text>
</comment>
<protein>
    <submittedName>
        <fullName evidence="2">Uncharacterized protein</fullName>
    </submittedName>
</protein>
<dbReference type="AlphaFoldDB" id="A0ABD5CBX0"/>
<dbReference type="Proteomes" id="UP001245184">
    <property type="component" value="Unassembled WGS sequence"/>
</dbReference>
<reference evidence="2 3" key="1">
    <citation type="submission" date="2023-08" db="EMBL/GenBank/DDBJ databases">
        <title>Genome sequencing of plant associated microbes to promote plant fitness in Sorghum bicolor and Oryza sativa.</title>
        <authorList>
            <person name="Coleman-Derr D."/>
        </authorList>
    </citation>
    <scope>NUCLEOTIDE SEQUENCE [LARGE SCALE GENOMIC DNA]</scope>
    <source>
        <strain evidence="2 3">SLBN-33</strain>
    </source>
</reference>
<organism evidence="2 3">
    <name type="scientific">Paraburkholderia graminis</name>
    <dbReference type="NCBI Taxonomy" id="60548"/>
    <lineage>
        <taxon>Bacteria</taxon>
        <taxon>Pseudomonadati</taxon>
        <taxon>Pseudomonadota</taxon>
        <taxon>Betaproteobacteria</taxon>
        <taxon>Burkholderiales</taxon>
        <taxon>Burkholderiaceae</taxon>
        <taxon>Paraburkholderia</taxon>
    </lineage>
</organism>
<proteinExistence type="predicted"/>
<evidence type="ECO:0000313" key="3">
    <source>
        <dbReference type="Proteomes" id="UP001245184"/>
    </source>
</evidence>
<evidence type="ECO:0000256" key="1">
    <source>
        <dbReference type="SAM" id="MobiDB-lite"/>
    </source>
</evidence>
<dbReference type="RefSeq" id="WP_310029405.1">
    <property type="nucleotide sequence ID" value="NZ_JAVIZN010000001.1"/>
</dbReference>
<sequence>MARTPRFRKNAQFHDYQEQTCTQAQFEAFKANSSVLTGRQHVILKIDDTRPNGDLGQDVEIPVRFDVFSFSFGINPLATGKVPAFVGGWQSVDQHSRSEMRRYIGDSEMYRHPSRSSMISGVQGRRPGGWSAP</sequence>
<evidence type="ECO:0000313" key="2">
    <source>
        <dbReference type="EMBL" id="MDR6201284.1"/>
    </source>
</evidence>
<gene>
    <name evidence="2" type="ORF">QF025_000004</name>
</gene>